<gene>
    <name evidence="2" type="ORF">ABIE19_000637</name>
</gene>
<keyword evidence="1" id="KW-1133">Transmembrane helix</keyword>
<evidence type="ECO:0000256" key="1">
    <source>
        <dbReference type="SAM" id="Phobius"/>
    </source>
</evidence>
<keyword evidence="1" id="KW-0812">Transmembrane</keyword>
<name>A0ABV2R8U3_9CAUL</name>
<evidence type="ECO:0000313" key="2">
    <source>
        <dbReference type="EMBL" id="MET4682728.1"/>
    </source>
</evidence>
<comment type="caution">
    <text evidence="2">The sequence shown here is derived from an EMBL/GenBank/DDBJ whole genome shotgun (WGS) entry which is preliminary data.</text>
</comment>
<reference evidence="2 3" key="1">
    <citation type="submission" date="2024-06" db="EMBL/GenBank/DDBJ databases">
        <title>Sorghum-associated microbial communities from plants grown in Nebraska, USA.</title>
        <authorList>
            <person name="Schachtman D."/>
        </authorList>
    </citation>
    <scope>NUCLEOTIDE SEQUENCE [LARGE SCALE GENOMIC DNA]</scope>
    <source>
        <strain evidence="2 3">2814</strain>
    </source>
</reference>
<dbReference type="EMBL" id="JBEPTF010000001">
    <property type="protein sequence ID" value="MET4682728.1"/>
    <property type="molecule type" value="Genomic_DNA"/>
</dbReference>
<keyword evidence="1" id="KW-0472">Membrane</keyword>
<feature type="transmembrane region" description="Helical" evidence="1">
    <location>
        <begin position="14"/>
        <end position="34"/>
    </location>
</feature>
<dbReference type="Proteomes" id="UP001549313">
    <property type="component" value="Unassembled WGS sequence"/>
</dbReference>
<evidence type="ECO:0000313" key="3">
    <source>
        <dbReference type="Proteomes" id="UP001549313"/>
    </source>
</evidence>
<dbReference type="RefSeq" id="WP_354087671.1">
    <property type="nucleotide sequence ID" value="NZ_JBEPTF010000001.1"/>
</dbReference>
<accession>A0ABV2R8U3</accession>
<keyword evidence="3" id="KW-1185">Reference proteome</keyword>
<organism evidence="2 3">
    <name type="scientific">Brevundimonas faecalis</name>
    <dbReference type="NCBI Taxonomy" id="947378"/>
    <lineage>
        <taxon>Bacteria</taxon>
        <taxon>Pseudomonadati</taxon>
        <taxon>Pseudomonadota</taxon>
        <taxon>Alphaproteobacteria</taxon>
        <taxon>Caulobacterales</taxon>
        <taxon>Caulobacteraceae</taxon>
        <taxon>Brevundimonas</taxon>
    </lineage>
</organism>
<protein>
    <submittedName>
        <fullName evidence="2">Uncharacterized protein</fullName>
    </submittedName>
</protein>
<sequence length="56" mass="5515">MTCANRMGQAAEHVSSFAIGVCGALLISIALMTIPSPSEAAAWIAAPAAAASVSAR</sequence>
<proteinExistence type="predicted"/>